<feature type="non-terminal residue" evidence="1">
    <location>
        <position position="226"/>
    </location>
</feature>
<dbReference type="SUPFAM" id="SSF82171">
    <property type="entry name" value="DPP6 N-terminal domain-like"/>
    <property type="match status" value="1"/>
</dbReference>
<dbReference type="EMBL" id="AMFJ01000668">
    <property type="protein sequence ID" value="EKE26770.1"/>
    <property type="molecule type" value="Genomic_DNA"/>
</dbReference>
<protein>
    <submittedName>
        <fullName evidence="1">Uncharacterized protein</fullName>
    </submittedName>
</protein>
<dbReference type="AlphaFoldDB" id="K2GTT9"/>
<name>K2GTT9_9BACT</name>
<organism evidence="1">
    <name type="scientific">uncultured bacterium</name>
    <name type="common">gcode 4</name>
    <dbReference type="NCBI Taxonomy" id="1234023"/>
    <lineage>
        <taxon>Bacteria</taxon>
        <taxon>environmental samples</taxon>
    </lineage>
</organism>
<comment type="caution">
    <text evidence="1">The sequence shown here is derived from an EMBL/GenBank/DDBJ whole genome shotgun (WGS) entry which is preliminary data.</text>
</comment>
<gene>
    <name evidence="1" type="ORF">ACD_4C00152G0002</name>
</gene>
<accession>K2GTT9</accession>
<proteinExistence type="predicted"/>
<reference evidence="1" key="1">
    <citation type="journal article" date="2012" name="Science">
        <title>Fermentation, hydrogen, and sulfur metabolism in multiple uncultivated bacterial phyla.</title>
        <authorList>
            <person name="Wrighton K.C."/>
            <person name="Thomas B.C."/>
            <person name="Sharon I."/>
            <person name="Miller C.S."/>
            <person name="Castelle C.J."/>
            <person name="VerBerkmoes N.C."/>
            <person name="Wilkins M.J."/>
            <person name="Hettich R.L."/>
            <person name="Lipton M.S."/>
            <person name="Williams K.H."/>
            <person name="Long P.E."/>
            <person name="Banfield J.F."/>
        </authorList>
    </citation>
    <scope>NUCLEOTIDE SEQUENCE [LARGE SCALE GENOMIC DNA]</scope>
</reference>
<sequence length="226" mass="26453">MKIIIKKEKKWQEKVLGPIAMVILIVFAYILWKDEVTVNTRETITLEYPVDEVVREKSEIIIHGFTGEISNIKWLDNQNLLLYGSNGKWRDAFFQIDLEELSILTADVQETDVKEYVINDRTLDQYKIIYKGDHFEVFYIYDDEIDGLYLYDLEGSFKLISTNVKLDAMSTPMVKISDNEQKMLYLEKENDKLVAYDLKTEKKRIINQVVEADDLFERAILSEDGG</sequence>
<evidence type="ECO:0000313" key="1">
    <source>
        <dbReference type="EMBL" id="EKE26770.1"/>
    </source>
</evidence>